<proteinExistence type="predicted"/>
<comment type="caution">
    <text evidence="1">The sequence shown here is derived from an EMBL/GenBank/DDBJ whole genome shotgun (WGS) entry which is preliminary data.</text>
</comment>
<evidence type="ECO:0000313" key="1">
    <source>
        <dbReference type="EMBL" id="RIJ52365.1"/>
    </source>
</evidence>
<protein>
    <submittedName>
        <fullName evidence="1">Uncharacterized protein</fullName>
    </submittedName>
</protein>
<accession>A0A399TC27</accession>
<dbReference type="EMBL" id="QWGT01000048">
    <property type="protein sequence ID" value="RIJ52365.1"/>
    <property type="molecule type" value="Genomic_DNA"/>
</dbReference>
<name>A0A399TC27_9MICO</name>
<evidence type="ECO:0000313" key="2">
    <source>
        <dbReference type="Proteomes" id="UP000266484"/>
    </source>
</evidence>
<dbReference type="Proteomes" id="UP000266484">
    <property type="component" value="Unassembled WGS sequence"/>
</dbReference>
<keyword evidence="2" id="KW-1185">Reference proteome</keyword>
<dbReference type="AlphaFoldDB" id="A0A399TC27"/>
<reference evidence="1 2" key="1">
    <citation type="submission" date="2018-08" db="EMBL/GenBank/DDBJ databases">
        <title>Genome Sequence of Clavibacter michiganensis Subspecies type strains, and the Atypical Peach-Colored Strains Isolated from Tomato.</title>
        <authorList>
            <person name="Osdaghi E."/>
            <person name="Portier P."/>
            <person name="Briand M."/>
            <person name="Jacques M.-A."/>
        </authorList>
    </citation>
    <scope>NUCLEOTIDE SEQUENCE [LARGE SCALE GENOMIC DNA]</scope>
    <source>
        <strain evidence="1 2">CFBP 8615</strain>
    </source>
</reference>
<sequence length="121" mass="13268">MAAYIAACLVQGRRDHAVRHFIQLADDLTAAHGDDRAVIGAARPETTGERCWDAAIAALVEHRLLEADLPVPRWVAAEEFRVSPPWTFGSGLYDIPVEPERALPSFLRHGVMLDPDTLASV</sequence>
<gene>
    <name evidence="1" type="ORF">DZG00_05235</name>
</gene>
<organism evidence="1 2">
    <name type="scientific">Clavibacter lycopersici</name>
    <dbReference type="NCBI Taxonomy" id="2301718"/>
    <lineage>
        <taxon>Bacteria</taxon>
        <taxon>Bacillati</taxon>
        <taxon>Actinomycetota</taxon>
        <taxon>Actinomycetes</taxon>
        <taxon>Micrococcales</taxon>
        <taxon>Microbacteriaceae</taxon>
        <taxon>Clavibacter</taxon>
    </lineage>
</organism>